<feature type="domain" description="GNAT-like C-terminal" evidence="2">
    <location>
        <begin position="301"/>
        <end position="467"/>
    </location>
</feature>
<dbReference type="Pfam" id="PF22555">
    <property type="entry name" value="DAM-like-phage1"/>
    <property type="match status" value="1"/>
</dbReference>
<dbReference type="EMBL" id="BK057799">
    <property type="protein sequence ID" value="DAE92408.1"/>
    <property type="molecule type" value="Genomic_DNA"/>
</dbReference>
<dbReference type="InterPro" id="IPR054340">
    <property type="entry name" value="GNAT-like_C_phage-like"/>
</dbReference>
<name>A0A8S5RSC1_9CAUD</name>
<evidence type="ECO:0000313" key="3">
    <source>
        <dbReference type="EMBL" id="DAE92408.1"/>
    </source>
</evidence>
<sequence>MSPSILFLSTWDAPERGYLSGLLPRLREAGYRAYHEPAVGGFAMPLVAVDAGYDPKTMHTSDVHLFTGILGTLLSGGDFEGLEVRYADKPIDFSECSTEVEKAALLLYTQYLARIQTKPEGEYWHSLCEDLERNADYHKAAFRDQLARMAGRVGGLTYRSESVWEHMDRVADDPHAVITANPPTYAGAYEKFFDTKGLLTWKAPEYDVFDAPTDIPEMVRFMEGRKALLVVQQQQTPRNSASDNPPYARQLSEGQLVYLNSNRCDEVAGLMGGRVAVPRKVAPRAPRPWPMIPEDHEVTPDSEIRLACVESKYADAYRAEWMHRLSPVPGSNNVLVFIDGYAAGVIGYSLASIASSYSDKWSKHAILRFAFGATHNTLRMTRLATMLALQHDTLWLTKTPLSTMQIAAAQGLVTVEMTRHPEAKGLRGLMTLDNRQKHPDGFKLVYASDWKKAMTPQEVLAEFLRKEQKWRRSTKRA</sequence>
<dbReference type="Pfam" id="PF22559">
    <property type="entry name" value="GNAT-phage-like"/>
    <property type="match status" value="1"/>
</dbReference>
<dbReference type="InterPro" id="IPR054341">
    <property type="entry name" value="GNAT-like_N"/>
</dbReference>
<evidence type="ECO:0000259" key="2">
    <source>
        <dbReference type="Pfam" id="PF22559"/>
    </source>
</evidence>
<evidence type="ECO:0000259" key="1">
    <source>
        <dbReference type="Pfam" id="PF22555"/>
    </source>
</evidence>
<organism evidence="3">
    <name type="scientific">Siphoviridae sp. ctZF426</name>
    <dbReference type="NCBI Taxonomy" id="2827580"/>
    <lineage>
        <taxon>Viruses</taxon>
        <taxon>Duplodnaviria</taxon>
        <taxon>Heunggongvirae</taxon>
        <taxon>Uroviricota</taxon>
        <taxon>Caudoviricetes</taxon>
    </lineage>
</organism>
<protein>
    <submittedName>
        <fullName evidence="3">Uncharacterized protein</fullName>
    </submittedName>
</protein>
<feature type="domain" description="GNAT-like N-terminal" evidence="1">
    <location>
        <begin position="7"/>
        <end position="274"/>
    </location>
</feature>
<proteinExistence type="predicted"/>
<accession>A0A8S5RSC1</accession>
<reference evidence="3" key="1">
    <citation type="journal article" date="2021" name="Proc. Natl. Acad. Sci. U.S.A.">
        <title>A Catalog of Tens of Thousands of Viruses from Human Metagenomes Reveals Hidden Associations with Chronic Diseases.</title>
        <authorList>
            <person name="Tisza M.J."/>
            <person name="Buck C.B."/>
        </authorList>
    </citation>
    <scope>NUCLEOTIDE SEQUENCE</scope>
    <source>
        <strain evidence="3">CtZF426</strain>
    </source>
</reference>